<sequence length="228" mass="24999">MAVIEITFTYDFVCAWCYIAKRNLDAAIALYRKTYPGGRDDVFAITWAPYYLDYNPHPHAIDKLAHADVILADRTPEQRAALTKRMNAAGRAAGIVFDWGGTLGPGHATRDAHRLVRLVCEKEGGERQGELVEAVMEAYHCRKGDVAEHQVLREAAARAGVGAVGVEKWLASDEAGEAVDSEAARNKAAGTGVPVVSVRERQAEGMPDIMDLMEMFIEARQAEDEVVE</sequence>
<protein>
    <submittedName>
        <fullName evidence="2">DSBA-like thioredoxin domain-containing protein</fullName>
    </submittedName>
</protein>
<organism evidence="2 3">
    <name type="scientific">Plectosphaerella plurivora</name>
    <dbReference type="NCBI Taxonomy" id="936078"/>
    <lineage>
        <taxon>Eukaryota</taxon>
        <taxon>Fungi</taxon>
        <taxon>Dikarya</taxon>
        <taxon>Ascomycota</taxon>
        <taxon>Pezizomycotina</taxon>
        <taxon>Sordariomycetes</taxon>
        <taxon>Hypocreomycetidae</taxon>
        <taxon>Glomerellales</taxon>
        <taxon>Plectosphaerellaceae</taxon>
        <taxon>Plectosphaerella</taxon>
    </lineage>
</organism>
<accession>A0A9P8V898</accession>
<feature type="domain" description="DSBA-like thioredoxin" evidence="1">
    <location>
        <begin position="6"/>
        <end position="209"/>
    </location>
</feature>
<keyword evidence="3" id="KW-1185">Reference proteome</keyword>
<proteinExistence type="predicted"/>
<dbReference type="OrthoDB" id="1930760at2759"/>
<name>A0A9P8V898_9PEZI</name>
<evidence type="ECO:0000313" key="3">
    <source>
        <dbReference type="Proteomes" id="UP000770015"/>
    </source>
</evidence>
<dbReference type="AlphaFoldDB" id="A0A9P8V898"/>
<dbReference type="Proteomes" id="UP000770015">
    <property type="component" value="Unassembled WGS sequence"/>
</dbReference>
<dbReference type="EMBL" id="JAGSXJ010000018">
    <property type="protein sequence ID" value="KAH6682156.1"/>
    <property type="molecule type" value="Genomic_DNA"/>
</dbReference>
<comment type="caution">
    <text evidence="2">The sequence shown here is derived from an EMBL/GenBank/DDBJ whole genome shotgun (WGS) entry which is preliminary data.</text>
</comment>
<evidence type="ECO:0000313" key="2">
    <source>
        <dbReference type="EMBL" id="KAH6682156.1"/>
    </source>
</evidence>
<dbReference type="PANTHER" id="PTHR13887:SF41">
    <property type="entry name" value="THIOREDOXIN SUPERFAMILY PROTEIN"/>
    <property type="match status" value="1"/>
</dbReference>
<dbReference type="Gene3D" id="3.40.30.10">
    <property type="entry name" value="Glutaredoxin"/>
    <property type="match status" value="1"/>
</dbReference>
<dbReference type="PANTHER" id="PTHR13887">
    <property type="entry name" value="GLUTATHIONE S-TRANSFERASE KAPPA"/>
    <property type="match status" value="1"/>
</dbReference>
<dbReference type="SUPFAM" id="SSF52833">
    <property type="entry name" value="Thioredoxin-like"/>
    <property type="match status" value="1"/>
</dbReference>
<gene>
    <name evidence="2" type="ORF">F5X68DRAFT_211253</name>
</gene>
<dbReference type="GO" id="GO:0016491">
    <property type="term" value="F:oxidoreductase activity"/>
    <property type="evidence" value="ECO:0007669"/>
    <property type="project" value="InterPro"/>
</dbReference>
<dbReference type="InterPro" id="IPR001853">
    <property type="entry name" value="DSBA-like_thioredoxin_dom"/>
</dbReference>
<evidence type="ECO:0000259" key="1">
    <source>
        <dbReference type="Pfam" id="PF01323"/>
    </source>
</evidence>
<reference evidence="2" key="1">
    <citation type="journal article" date="2021" name="Nat. Commun.">
        <title>Genetic determinants of endophytism in the Arabidopsis root mycobiome.</title>
        <authorList>
            <person name="Mesny F."/>
            <person name="Miyauchi S."/>
            <person name="Thiergart T."/>
            <person name="Pickel B."/>
            <person name="Atanasova L."/>
            <person name="Karlsson M."/>
            <person name="Huettel B."/>
            <person name="Barry K.W."/>
            <person name="Haridas S."/>
            <person name="Chen C."/>
            <person name="Bauer D."/>
            <person name="Andreopoulos W."/>
            <person name="Pangilinan J."/>
            <person name="LaButti K."/>
            <person name="Riley R."/>
            <person name="Lipzen A."/>
            <person name="Clum A."/>
            <person name="Drula E."/>
            <person name="Henrissat B."/>
            <person name="Kohler A."/>
            <person name="Grigoriev I.V."/>
            <person name="Martin F.M."/>
            <person name="Hacquard S."/>
        </authorList>
    </citation>
    <scope>NUCLEOTIDE SEQUENCE</scope>
    <source>
        <strain evidence="2">MPI-SDFR-AT-0117</strain>
    </source>
</reference>
<dbReference type="Pfam" id="PF01323">
    <property type="entry name" value="DSBA"/>
    <property type="match status" value="1"/>
</dbReference>
<dbReference type="InterPro" id="IPR036249">
    <property type="entry name" value="Thioredoxin-like_sf"/>
</dbReference>